<feature type="transmembrane region" description="Helical" evidence="1">
    <location>
        <begin position="57"/>
        <end position="75"/>
    </location>
</feature>
<keyword evidence="1" id="KW-1133">Transmembrane helix</keyword>
<dbReference type="EMBL" id="CP036267">
    <property type="protein sequence ID" value="QDT31518.1"/>
    <property type="molecule type" value="Genomic_DNA"/>
</dbReference>
<dbReference type="AlphaFoldDB" id="A0A517QIT3"/>
<feature type="transmembrane region" description="Helical" evidence="1">
    <location>
        <begin position="6"/>
        <end position="25"/>
    </location>
</feature>
<name>A0A517QIT3_9PLAN</name>
<keyword evidence="1" id="KW-0812">Transmembrane</keyword>
<accession>A0A517QIT3</accession>
<sequence length="220" mass="24592">MSFLKWLIAGFVGALVGAGIWYWAASSNEATYNWMACLVGITTGLAVRLATEEADRGIKPGLVAIFIALPLLIYVKHEIALMTAANDPEIENFLDAAFEGSMDEESMICTVADEIALERIDAGIPIEWPEEMTYEDASWEEDYPADIWAEAKKKWQSLSDEDQAKRVRENEKKVRAVLVDQEREIGSRQIQGTFSPWDIVWFLFAAIAAFRLPAGPLSEL</sequence>
<proteinExistence type="predicted"/>
<feature type="transmembrane region" description="Helical" evidence="1">
    <location>
        <begin position="32"/>
        <end position="51"/>
    </location>
</feature>
<dbReference type="KEGG" id="tpol:Mal48_07520"/>
<organism evidence="2 3">
    <name type="scientific">Thalassoglobus polymorphus</name>
    <dbReference type="NCBI Taxonomy" id="2527994"/>
    <lineage>
        <taxon>Bacteria</taxon>
        <taxon>Pseudomonadati</taxon>
        <taxon>Planctomycetota</taxon>
        <taxon>Planctomycetia</taxon>
        <taxon>Planctomycetales</taxon>
        <taxon>Planctomycetaceae</taxon>
        <taxon>Thalassoglobus</taxon>
    </lineage>
</organism>
<evidence type="ECO:0000313" key="3">
    <source>
        <dbReference type="Proteomes" id="UP000315724"/>
    </source>
</evidence>
<gene>
    <name evidence="2" type="ORF">Mal48_07520</name>
</gene>
<protein>
    <submittedName>
        <fullName evidence="2">Uncharacterized protein</fullName>
    </submittedName>
</protein>
<keyword evidence="3" id="KW-1185">Reference proteome</keyword>
<evidence type="ECO:0000256" key="1">
    <source>
        <dbReference type="SAM" id="Phobius"/>
    </source>
</evidence>
<evidence type="ECO:0000313" key="2">
    <source>
        <dbReference type="EMBL" id="QDT31518.1"/>
    </source>
</evidence>
<dbReference type="OrthoDB" id="9958458at2"/>
<keyword evidence="1" id="KW-0472">Membrane</keyword>
<reference evidence="2 3" key="1">
    <citation type="submission" date="2019-02" db="EMBL/GenBank/DDBJ databases">
        <title>Deep-cultivation of Planctomycetes and their phenomic and genomic characterization uncovers novel biology.</title>
        <authorList>
            <person name="Wiegand S."/>
            <person name="Jogler M."/>
            <person name="Boedeker C."/>
            <person name="Pinto D."/>
            <person name="Vollmers J."/>
            <person name="Rivas-Marin E."/>
            <person name="Kohn T."/>
            <person name="Peeters S.H."/>
            <person name="Heuer A."/>
            <person name="Rast P."/>
            <person name="Oberbeckmann S."/>
            <person name="Bunk B."/>
            <person name="Jeske O."/>
            <person name="Meyerdierks A."/>
            <person name="Storesund J.E."/>
            <person name="Kallscheuer N."/>
            <person name="Luecker S."/>
            <person name="Lage O.M."/>
            <person name="Pohl T."/>
            <person name="Merkel B.J."/>
            <person name="Hornburger P."/>
            <person name="Mueller R.-W."/>
            <person name="Bruemmer F."/>
            <person name="Labrenz M."/>
            <person name="Spormann A.M."/>
            <person name="Op den Camp H."/>
            <person name="Overmann J."/>
            <person name="Amann R."/>
            <person name="Jetten M.S.M."/>
            <person name="Mascher T."/>
            <person name="Medema M.H."/>
            <person name="Devos D.P."/>
            <person name="Kaster A.-K."/>
            <person name="Ovreas L."/>
            <person name="Rohde M."/>
            <person name="Galperin M.Y."/>
            <person name="Jogler C."/>
        </authorList>
    </citation>
    <scope>NUCLEOTIDE SEQUENCE [LARGE SCALE GENOMIC DNA]</scope>
    <source>
        <strain evidence="2 3">Mal48</strain>
    </source>
</reference>
<dbReference type="RefSeq" id="WP_145196161.1">
    <property type="nucleotide sequence ID" value="NZ_CP036267.1"/>
</dbReference>
<dbReference type="Proteomes" id="UP000315724">
    <property type="component" value="Chromosome"/>
</dbReference>